<sequence>MATLEDAKAICREIPEEDLRRLSTWITLEERPRRREERRIADAEAELVAQLQEQHPELAPKYTTQLDEVGTLADLLAKLSEWVQPTSKATSYPPMSLVKHQEKAYRARRLTDKEPGTPFSGWEDVTADFLRPEPIADGNDPEVGTDAPGLITEPDEPEKVTPAPMAQPWKAGEWYSAGALALDNGVAYVSQRLHRATNTNRPSTGAKEWQPLPA</sequence>
<feature type="region of interest" description="Disordered" evidence="1">
    <location>
        <begin position="195"/>
        <end position="214"/>
    </location>
</feature>
<evidence type="ECO:0008006" key="4">
    <source>
        <dbReference type="Google" id="ProtNLM"/>
    </source>
</evidence>
<feature type="region of interest" description="Disordered" evidence="1">
    <location>
        <begin position="134"/>
        <end position="164"/>
    </location>
</feature>
<reference evidence="2 3" key="1">
    <citation type="submission" date="2017-11" db="EMBL/GenBank/DDBJ databases">
        <title>Infants hospitalized years apart are colonized by the same room-sourced microbial strains.</title>
        <authorList>
            <person name="Brooks B."/>
            <person name="Olm M.R."/>
            <person name="Firek B.A."/>
            <person name="Baker R."/>
            <person name="Thomas B.C."/>
            <person name="Morowitz M.J."/>
            <person name="Banfield J.F."/>
        </authorList>
    </citation>
    <scope>NUCLEOTIDE SEQUENCE [LARGE SCALE GENOMIC DNA]</scope>
    <source>
        <strain evidence="2">S2_012_000_R3_87</strain>
    </source>
</reference>
<comment type="caution">
    <text evidence="2">The sequence shown here is derived from an EMBL/GenBank/DDBJ whole genome shotgun (WGS) entry which is preliminary data.</text>
</comment>
<dbReference type="Proteomes" id="UP000249451">
    <property type="component" value="Unassembled WGS sequence"/>
</dbReference>
<accession>A0A2W5BCH0</accession>
<evidence type="ECO:0000313" key="2">
    <source>
        <dbReference type="EMBL" id="PZP03563.1"/>
    </source>
</evidence>
<dbReference type="EMBL" id="QFNY01000009">
    <property type="protein sequence ID" value="PZP03563.1"/>
    <property type="molecule type" value="Genomic_DNA"/>
</dbReference>
<evidence type="ECO:0000313" key="3">
    <source>
        <dbReference type="Proteomes" id="UP000249451"/>
    </source>
</evidence>
<name>A0A2W5BCH0_9CORY</name>
<organism evidence="2 3">
    <name type="scientific">Corynebacterium urealyticum</name>
    <dbReference type="NCBI Taxonomy" id="43771"/>
    <lineage>
        <taxon>Bacteria</taxon>
        <taxon>Bacillati</taxon>
        <taxon>Actinomycetota</taxon>
        <taxon>Actinomycetes</taxon>
        <taxon>Mycobacteriales</taxon>
        <taxon>Corynebacteriaceae</taxon>
        <taxon>Corynebacterium</taxon>
    </lineage>
</organism>
<protein>
    <recommendedName>
        <fullName evidence="4">Chitin-binding type-3 domain-containing protein</fullName>
    </recommendedName>
</protein>
<gene>
    <name evidence="2" type="ORF">DI609_00800</name>
</gene>
<dbReference type="AlphaFoldDB" id="A0A2W5BCH0"/>
<proteinExistence type="predicted"/>
<evidence type="ECO:0000256" key="1">
    <source>
        <dbReference type="SAM" id="MobiDB-lite"/>
    </source>
</evidence>